<evidence type="ECO:0000313" key="1">
    <source>
        <dbReference type="EMBL" id="CAA6804031.1"/>
    </source>
</evidence>
<name>A0A6S6S6P2_9BACT</name>
<protein>
    <submittedName>
        <fullName evidence="1">Uncharacterized protein</fullName>
    </submittedName>
</protein>
<proteinExistence type="predicted"/>
<sequence>MQRLTNKWISHITGYLDALSDISGRQREFYTRLFLLESNDISIEEQLKELLNIEDLLKVLDKKTYNNGHIQYFLEKLILFKPFSGLYENNEVHTIPDKVLKEYRDYIIFHLSDYIDFALEEENIQYPYKSDMTLMLLEESEKLFIVLVQKVEDKELIWIFWQHNYSYSEVKELVSKIIVYCDEKYIKDDKLIKGNYINGLPEEVSNKLLEYLPIIQEKGYIEPNIRNEFLKYFTEEKIIELEKTLF</sequence>
<organism evidence="1">
    <name type="scientific">uncultured Sulfurovum sp</name>
    <dbReference type="NCBI Taxonomy" id="269237"/>
    <lineage>
        <taxon>Bacteria</taxon>
        <taxon>Pseudomonadati</taxon>
        <taxon>Campylobacterota</taxon>
        <taxon>Epsilonproteobacteria</taxon>
        <taxon>Campylobacterales</taxon>
        <taxon>Sulfurovaceae</taxon>
        <taxon>Sulfurovum</taxon>
        <taxon>environmental samples</taxon>
    </lineage>
</organism>
<dbReference type="AlphaFoldDB" id="A0A6S6S6P2"/>
<accession>A0A6S6S6P2</accession>
<dbReference type="EMBL" id="CACVAR010000122">
    <property type="protein sequence ID" value="CAA6804031.1"/>
    <property type="molecule type" value="Genomic_DNA"/>
</dbReference>
<reference evidence="1" key="1">
    <citation type="submission" date="2020-01" db="EMBL/GenBank/DDBJ databases">
        <authorList>
            <person name="Meier V. D."/>
            <person name="Meier V D."/>
        </authorList>
    </citation>
    <scope>NUCLEOTIDE SEQUENCE</scope>
    <source>
        <strain evidence="1">HLG_WM_MAG_03</strain>
    </source>
</reference>
<gene>
    <name evidence="1" type="ORF">HELGO_WM35533</name>
</gene>